<evidence type="ECO:0000256" key="5">
    <source>
        <dbReference type="ARBA" id="ARBA00022833"/>
    </source>
</evidence>
<dbReference type="SUPFAM" id="SSF51197">
    <property type="entry name" value="Clavaminate synthase-like"/>
    <property type="match status" value="1"/>
</dbReference>
<dbReference type="GO" id="GO:0006325">
    <property type="term" value="P:chromatin organization"/>
    <property type="evidence" value="ECO:0007669"/>
    <property type="project" value="UniProtKB-KW"/>
</dbReference>
<reference evidence="17" key="1">
    <citation type="submission" date="2025-08" db="UniProtKB">
        <authorList>
            <consortium name="Ensembl"/>
        </authorList>
    </citation>
    <scope>IDENTIFICATION</scope>
</reference>
<dbReference type="InterPro" id="IPR019786">
    <property type="entry name" value="Zinc_finger_PHD-type_CS"/>
</dbReference>
<dbReference type="SUPFAM" id="SSF57903">
    <property type="entry name" value="FYVE/PHD zinc finger"/>
    <property type="match status" value="1"/>
</dbReference>
<evidence type="ECO:0000256" key="13">
    <source>
        <dbReference type="PROSITE-ProRule" id="PRU00146"/>
    </source>
</evidence>
<sequence>MAAASLYCVCQQSYDVSRFMIECDICKDWFHGSCVQVEEHHAVDIDVYHCPNCDVQHGPCLMKKRINWHRHDYTEPDDGSRLVQAGTSVFVRELQNSAAEILVQMQGHQVTQKYLEKQGFSYPIAVPQLGGLGLKLPPSSFSVRDVEEYVGGDKIVDVIDVARQADSKMKLREFVKYYYKPHRPKVLNVISLEFSDTKMAELVVVPDIAQKMSWVENYWPEDSFFPKPFVQKYCLMGVKDSYTDFHIDFGGTSVWYHVLWGEKIFYLIKPTQDNLTLYEVWSSSPNQSEVFFGDKVDQCYKCVVPQGTTVLIPTGWIHAVLTSQDCMAFGGNFLHNLNIGMQLRCYEMEGRLKTPDLFKFPYFEAICWYVANNLLETLKELREDNCQPPVYLTDGVKALINALRNWLKREVTEQASDVPDHIRPNHLIKELTKEIRYLEVSKPVKSQGCGPCPLTRSTLDKAGHHARRTARLLRHHHHHHHHHHAPKTPSNLEILELHTRQVLKRLEVGSFEQDVPFSSTVMAKFNKTSMASAAAVERSLDNNLLLVMCNGRIISSEEEREDKEHCRMARGSVKDLHQAIVPTLVCRQRPTSPTTEEEAIEGMLSMAGLLYPQRPEESSTAQEPWWSSLSSGSNSNSSEAWGDQSPSQAASSPLRLDPSSETDNQYSETSLSPPRHPSKRPAPNTPPISNQATKGKRPKKGMATAKQRLRKILKLSRNNHFLL</sequence>
<dbReference type="InterPro" id="IPR050690">
    <property type="entry name" value="JHDM1_Histone_Demethylase"/>
</dbReference>
<dbReference type="PROSITE" id="PS01359">
    <property type="entry name" value="ZF_PHD_1"/>
    <property type="match status" value="1"/>
</dbReference>
<dbReference type="GO" id="GO:0008270">
    <property type="term" value="F:zinc ion binding"/>
    <property type="evidence" value="ECO:0007669"/>
    <property type="project" value="UniProtKB-KW"/>
</dbReference>
<accession>A0A8C7GD13</accession>
<evidence type="ECO:0000313" key="18">
    <source>
        <dbReference type="Proteomes" id="UP000694557"/>
    </source>
</evidence>
<evidence type="ECO:0000256" key="4">
    <source>
        <dbReference type="ARBA" id="ARBA00022771"/>
    </source>
</evidence>
<dbReference type="Pfam" id="PF17811">
    <property type="entry name" value="JHD"/>
    <property type="match status" value="1"/>
</dbReference>
<protein>
    <submittedName>
        <fullName evidence="17">Lysine (K)-specific demethylase 7Ab</fullName>
    </submittedName>
</protein>
<evidence type="ECO:0000256" key="1">
    <source>
        <dbReference type="ARBA" id="ARBA00004123"/>
    </source>
</evidence>
<keyword evidence="12" id="KW-0539">Nucleus</keyword>
<dbReference type="GO" id="GO:0051213">
    <property type="term" value="F:dioxygenase activity"/>
    <property type="evidence" value="ECO:0007669"/>
    <property type="project" value="UniProtKB-KW"/>
</dbReference>
<keyword evidence="3" id="KW-0479">Metal-binding</keyword>
<keyword evidence="4 13" id="KW-0863">Zinc-finger</keyword>
<evidence type="ECO:0000256" key="9">
    <source>
        <dbReference type="ARBA" id="ARBA00023004"/>
    </source>
</evidence>
<keyword evidence="10" id="KW-0805">Transcription regulation</keyword>
<dbReference type="InterPro" id="IPR019787">
    <property type="entry name" value="Znf_PHD-finger"/>
</dbReference>
<keyword evidence="7" id="KW-0223">Dioxygenase</keyword>
<dbReference type="Pfam" id="PF02373">
    <property type="entry name" value="JmjC"/>
    <property type="match status" value="1"/>
</dbReference>
<keyword evidence="5" id="KW-0862">Zinc</keyword>
<evidence type="ECO:0000256" key="12">
    <source>
        <dbReference type="ARBA" id="ARBA00023242"/>
    </source>
</evidence>
<feature type="domain" description="JmjC" evidence="16">
    <location>
        <begin position="194"/>
        <end position="350"/>
    </location>
</feature>
<evidence type="ECO:0000256" key="3">
    <source>
        <dbReference type="ARBA" id="ARBA00022723"/>
    </source>
</evidence>
<dbReference type="Proteomes" id="UP000694557">
    <property type="component" value="Unassembled WGS sequence"/>
</dbReference>
<dbReference type="SMART" id="SM00558">
    <property type="entry name" value="JmjC"/>
    <property type="match status" value="1"/>
</dbReference>
<dbReference type="GO" id="GO:0005634">
    <property type="term" value="C:nucleus"/>
    <property type="evidence" value="ECO:0007669"/>
    <property type="project" value="UniProtKB-SubCell"/>
</dbReference>
<keyword evidence="9" id="KW-0408">Iron</keyword>
<name>A0A8C7GD13_ONCKI</name>
<organism evidence="17 18">
    <name type="scientific">Oncorhynchus kisutch</name>
    <name type="common">Coho salmon</name>
    <name type="synonym">Salmo kisutch</name>
    <dbReference type="NCBI Taxonomy" id="8019"/>
    <lineage>
        <taxon>Eukaryota</taxon>
        <taxon>Metazoa</taxon>
        <taxon>Chordata</taxon>
        <taxon>Craniata</taxon>
        <taxon>Vertebrata</taxon>
        <taxon>Euteleostomi</taxon>
        <taxon>Actinopterygii</taxon>
        <taxon>Neopterygii</taxon>
        <taxon>Teleostei</taxon>
        <taxon>Protacanthopterygii</taxon>
        <taxon>Salmoniformes</taxon>
        <taxon>Salmonidae</taxon>
        <taxon>Salmoninae</taxon>
        <taxon>Oncorhynchus</taxon>
    </lineage>
</organism>
<feature type="region of interest" description="Disordered" evidence="14">
    <location>
        <begin position="614"/>
        <end position="706"/>
    </location>
</feature>
<keyword evidence="18" id="KW-1185">Reference proteome</keyword>
<evidence type="ECO:0000259" key="15">
    <source>
        <dbReference type="PROSITE" id="PS50016"/>
    </source>
</evidence>
<dbReference type="PROSITE" id="PS51184">
    <property type="entry name" value="JMJC"/>
    <property type="match status" value="1"/>
</dbReference>
<comment type="subcellular location">
    <subcellularLocation>
        <location evidence="1">Nucleus</location>
    </subcellularLocation>
</comment>
<dbReference type="InterPro" id="IPR041070">
    <property type="entry name" value="JHD"/>
</dbReference>
<dbReference type="PROSITE" id="PS50016">
    <property type="entry name" value="ZF_PHD_2"/>
    <property type="match status" value="1"/>
</dbReference>
<dbReference type="Ensembl" id="ENSOKIT00005043995.1">
    <property type="protein sequence ID" value="ENSOKIP00005041730.1"/>
    <property type="gene ID" value="ENSOKIG00005017523.1"/>
</dbReference>
<keyword evidence="6" id="KW-0156">Chromatin regulator</keyword>
<dbReference type="Gene3D" id="1.20.58.1360">
    <property type="match status" value="1"/>
</dbReference>
<dbReference type="SMART" id="SM00249">
    <property type="entry name" value="PHD"/>
    <property type="match status" value="1"/>
</dbReference>
<evidence type="ECO:0000256" key="8">
    <source>
        <dbReference type="ARBA" id="ARBA00023002"/>
    </source>
</evidence>
<evidence type="ECO:0000256" key="6">
    <source>
        <dbReference type="ARBA" id="ARBA00022853"/>
    </source>
</evidence>
<keyword evidence="11" id="KW-0804">Transcription</keyword>
<feature type="domain" description="PHD-type" evidence="15">
    <location>
        <begin position="5"/>
        <end position="56"/>
    </location>
</feature>
<feature type="compositionally biased region" description="Low complexity" evidence="14">
    <location>
        <begin position="627"/>
        <end position="638"/>
    </location>
</feature>
<comment type="similarity">
    <text evidence="2">Belongs to the JHDM1 histone demethylase family. JHDM1D subfamily.</text>
</comment>
<gene>
    <name evidence="17" type="primary">KDM7A</name>
    <name evidence="17" type="synonym">LOC109866910</name>
</gene>
<evidence type="ECO:0000256" key="7">
    <source>
        <dbReference type="ARBA" id="ARBA00022964"/>
    </source>
</evidence>
<dbReference type="AlphaFoldDB" id="A0A8C7GD13"/>
<feature type="compositionally biased region" description="Polar residues" evidence="14">
    <location>
        <begin position="659"/>
        <end position="672"/>
    </location>
</feature>
<evidence type="ECO:0000256" key="14">
    <source>
        <dbReference type="SAM" id="MobiDB-lite"/>
    </source>
</evidence>
<dbReference type="InterPro" id="IPR011011">
    <property type="entry name" value="Znf_FYVE_PHD"/>
</dbReference>
<dbReference type="GO" id="GO:0007420">
    <property type="term" value="P:brain development"/>
    <property type="evidence" value="ECO:0007669"/>
    <property type="project" value="UniProtKB-ARBA"/>
</dbReference>
<evidence type="ECO:0000256" key="2">
    <source>
        <dbReference type="ARBA" id="ARBA00006942"/>
    </source>
</evidence>
<proteinExistence type="inferred from homology"/>
<dbReference type="InterPro" id="IPR001965">
    <property type="entry name" value="Znf_PHD"/>
</dbReference>
<keyword evidence="8" id="KW-0560">Oxidoreductase</keyword>
<dbReference type="Pfam" id="PF00628">
    <property type="entry name" value="PHD"/>
    <property type="match status" value="1"/>
</dbReference>
<evidence type="ECO:0000259" key="16">
    <source>
        <dbReference type="PROSITE" id="PS51184"/>
    </source>
</evidence>
<evidence type="ECO:0000256" key="10">
    <source>
        <dbReference type="ARBA" id="ARBA00023015"/>
    </source>
</evidence>
<dbReference type="PANTHER" id="PTHR23123">
    <property type="entry name" value="PHD/F-BOX CONTAINING PROTEIN"/>
    <property type="match status" value="1"/>
</dbReference>
<dbReference type="FunFam" id="3.30.40.10:FF:000193">
    <property type="entry name" value="lysine-specific demethylase PHF2 isoform X1"/>
    <property type="match status" value="1"/>
</dbReference>
<dbReference type="GeneTree" id="ENSGT00940000158039"/>
<dbReference type="Gene3D" id="2.60.120.650">
    <property type="entry name" value="Cupin"/>
    <property type="match status" value="1"/>
</dbReference>
<reference evidence="17" key="2">
    <citation type="submission" date="2025-09" db="UniProtKB">
        <authorList>
            <consortium name="Ensembl"/>
        </authorList>
    </citation>
    <scope>IDENTIFICATION</scope>
</reference>
<evidence type="ECO:0000313" key="17">
    <source>
        <dbReference type="Ensembl" id="ENSOKIP00005041730.1"/>
    </source>
</evidence>
<dbReference type="InterPro" id="IPR003347">
    <property type="entry name" value="JmjC_dom"/>
</dbReference>
<evidence type="ECO:0000256" key="11">
    <source>
        <dbReference type="ARBA" id="ARBA00023163"/>
    </source>
</evidence>